<evidence type="ECO:0000313" key="1">
    <source>
        <dbReference type="EMBL" id="CAD8123314.1"/>
    </source>
</evidence>
<name>A0A8S1R7L2_9CILI</name>
<dbReference type="EMBL" id="CAJJDN010000144">
    <property type="protein sequence ID" value="CAD8123314.1"/>
    <property type="molecule type" value="Genomic_DNA"/>
</dbReference>
<protein>
    <submittedName>
        <fullName evidence="1">Uncharacterized protein</fullName>
    </submittedName>
</protein>
<sequence>MDQINQSSLENDYGLSNQCIEEENQKIEILENQNRLGVEKNLTFLENQIEIGNNIHNYNEPDSVCYYTILDTQEKDQLIIILLIQKQQPLYVEIHLIKQKEILQCITKFQTQISVFSILQEQKGDFLKQVFLQLAQLSVCSLQNIHSLSMNKSIFLDKQDLYKFWSIECFIQYMEANYHYSEIFYKRQKKSFQNQPFLNPKYFTYFLKISFQQINNMLYHLQHELQTQKSIRIIPFLILHYQNSIFQNLMIQKEIKLEFFSQITYIATQNFKIYKDLIQSFDNGNEKFYQLLFYCFLNYQFNSFMSLNTIQQFEECILRDLQMFFQVQYQRFCENCQQNKNQANLNQKVFSCFLKQKKQFNDFIENQQLGQFLIDKTFLVILIDLSMVNISLITEINSPIKNYNHFRKNYIKIIINKCQQQHFSQFDKKCSELIIQKKLNISKKINLKSKIFQIRKTMNRIAELFPDNFQDMMFYINQPKYGIFYYKKLLNNLNKSIVLIKKNINQKNQNEVRKIIQFLRKIRNQINYSHIKGKNKIQYSFKKSDLQVFQKNKIMQQFIEEKIEDEIETINLLEKDLKVKSQCIKLLRQLKQDGY</sequence>
<gene>
    <name evidence="1" type="ORF">PSON_ATCC_30995.1.T1440024</name>
</gene>
<dbReference type="AlphaFoldDB" id="A0A8S1R7L2"/>
<comment type="caution">
    <text evidence="1">The sequence shown here is derived from an EMBL/GenBank/DDBJ whole genome shotgun (WGS) entry which is preliminary data.</text>
</comment>
<proteinExistence type="predicted"/>
<keyword evidence="2" id="KW-1185">Reference proteome</keyword>
<reference evidence="1" key="1">
    <citation type="submission" date="2021-01" db="EMBL/GenBank/DDBJ databases">
        <authorList>
            <consortium name="Genoscope - CEA"/>
            <person name="William W."/>
        </authorList>
    </citation>
    <scope>NUCLEOTIDE SEQUENCE</scope>
</reference>
<accession>A0A8S1R7L2</accession>
<dbReference type="Proteomes" id="UP000692954">
    <property type="component" value="Unassembled WGS sequence"/>
</dbReference>
<organism evidence="1 2">
    <name type="scientific">Paramecium sonneborni</name>
    <dbReference type="NCBI Taxonomy" id="65129"/>
    <lineage>
        <taxon>Eukaryota</taxon>
        <taxon>Sar</taxon>
        <taxon>Alveolata</taxon>
        <taxon>Ciliophora</taxon>
        <taxon>Intramacronucleata</taxon>
        <taxon>Oligohymenophorea</taxon>
        <taxon>Peniculida</taxon>
        <taxon>Parameciidae</taxon>
        <taxon>Paramecium</taxon>
    </lineage>
</organism>
<evidence type="ECO:0000313" key="2">
    <source>
        <dbReference type="Proteomes" id="UP000692954"/>
    </source>
</evidence>